<dbReference type="PANTHER" id="PTHR15598:SF5">
    <property type="entry name" value="ENHANCER OF MRNA-DECAPPING PROTEIN 4"/>
    <property type="match status" value="1"/>
</dbReference>
<dbReference type="PANTHER" id="PTHR15598">
    <property type="entry name" value="ENHANCER OF MRNA-DECAPPING PROTEIN 4"/>
    <property type="match status" value="1"/>
</dbReference>
<dbReference type="InterPro" id="IPR036322">
    <property type="entry name" value="WD40_repeat_dom_sf"/>
</dbReference>
<feature type="compositionally biased region" description="Pro residues" evidence="5">
    <location>
        <begin position="52"/>
        <end position="61"/>
    </location>
</feature>
<dbReference type="GO" id="GO:0031087">
    <property type="term" value="P:deadenylation-independent decapping of nuclear-transcribed mRNA"/>
    <property type="evidence" value="ECO:0007669"/>
    <property type="project" value="InterPro"/>
</dbReference>
<feature type="compositionally biased region" description="Low complexity" evidence="5">
    <location>
        <begin position="22"/>
        <end position="37"/>
    </location>
</feature>
<dbReference type="STRING" id="1296096.A0A1B9I1F9"/>
<dbReference type="KEGG" id="kpin:30173356"/>
<evidence type="ECO:0000256" key="4">
    <source>
        <dbReference type="ARBA" id="ARBA00022737"/>
    </source>
</evidence>
<evidence type="ECO:0000256" key="2">
    <source>
        <dbReference type="ARBA" id="ARBA00022490"/>
    </source>
</evidence>
<dbReference type="AlphaFoldDB" id="A0A1B9I1F9"/>
<accession>A0A1B9I1F9</accession>
<sequence length="1224" mass="130786">MDQQNKLLAMLQTATSPPPPNGSSSSIQGSINSQSNQFLSASNIGSTGSPREPSPSPPPPSLQAVSLLDLFKNIGSPPPPPPTVNTNGNSNSNQDDQKNKLLGMLNSIGQPSPNAGVISPPSGSGVGTPINTGDKDPLAVFRASHPAHSPASPTGQGPIINHLTGVSSPNVKSLPHVQAQHTGTSTTSSQARQTKIEEKPIVPSPAPTNEGLKKGMFHFDSPFDAFTQPPRSRQTSSTQPQTQSPAKSATPKEVKIKLEDEHSLNRVKSIDKLPVNGRSSPQRNIPEKKVYTPPPPISTDAAPLHELTQNDIDDKIKDIWQSNKIVKDAQGQGPKALTSHTIIDISKPNIQSLVNTSGAVQISPTTLMRTDSLDFKKGRRVGITNTYIAYTMSKGRVRLIDSSSGARLVIQLPGAASLGPVIDLACTTNYTASIGWDRAIVVHKLPIGWKKDDPKVEVIFNCLAVDSPIGSPTKIEWVKRDAKDWLAIAGSEGVIVIDPTAHGKTSTLEEVCKQSKVLNTEGSVVDFCLNQTHQVIGLLSSTSCCTLYNLSNLNRVWHRPLPSASVESEPSSIQFCESNILVGRAKNTHFDLIQITIDLAILSSIKFMAPPPCPEELHYSHAVYDSNKSTFYIAPFARGSLYAFRYALKGQSPIKDVSKPDGPKVVAFDKVAEYPLEPITSLVLANRGVDEDSEILYATPQGFSQATIITKAHELPAQTPDNASASVSATASSTVSNGKAVPSPRSPKGSKIELPKPRSTVPASKSSSKHASPTIVKTELPSPSEDEGPIRNKSASQSRKLSIAHADPTPADGVSSSGTTLTQEELNKALKKTEDRLSNHLKQLVKNEITALNVRFDGLTGPDFASDISARVERSIKGSLSNTITQEIKKTVIPAATATIQNEVRTVTSDQIPAAIYDALQTVPKELERGLAPLVQRTISNLVSNAMDKAVQEAIQHSLLPALTQASSNVVEQLSSEMRSEMLQIRKELSPPLKDGQLANDQLLKTMSTSIADLQRQITALSEQLKAPASHGPNGVVSPNNAGFVAPPPPSHGLPPHVPQHPPHLSSQPLSHVPPPAAQPSGPSPSQLEDTFLAALGAQTTASTLQLVADHLALTDYCLPTNGKSPLSQAVLLTLLHRLAIVLSEIPGSHSMFAQVAGWERRTALLVDPKDQNIAGYIARVLSVVQGQLNSVLNNLQRYPDQNTQSHLVVVRGIMDIIGHKMNV</sequence>
<feature type="compositionally biased region" description="Pro residues" evidence="5">
    <location>
        <begin position="1046"/>
        <end position="1062"/>
    </location>
</feature>
<feature type="compositionally biased region" description="Polar residues" evidence="5">
    <location>
        <begin position="38"/>
        <end position="48"/>
    </location>
</feature>
<name>A0A1B9I1F9_9TREE</name>
<feature type="compositionally biased region" description="Low complexity" evidence="5">
    <location>
        <begin position="84"/>
        <end position="93"/>
    </location>
</feature>
<dbReference type="InterPro" id="IPR044938">
    <property type="entry name" value="EDC4_C_sf"/>
</dbReference>
<gene>
    <name evidence="6" type="ORF">I206_04987</name>
    <name evidence="7" type="ORF">I206_106162</name>
</gene>
<dbReference type="Proteomes" id="UP000094020">
    <property type="component" value="Chromosome 8"/>
</dbReference>
<protein>
    <submittedName>
        <fullName evidence="6">Uncharacterized protein</fullName>
    </submittedName>
</protein>
<feature type="compositionally biased region" description="Low complexity" evidence="5">
    <location>
        <begin position="227"/>
        <end position="245"/>
    </location>
</feature>
<dbReference type="GO" id="GO:0000932">
    <property type="term" value="C:P-body"/>
    <property type="evidence" value="ECO:0007669"/>
    <property type="project" value="TreeGrafter"/>
</dbReference>
<reference evidence="7" key="4">
    <citation type="submission" date="2024-02" db="EMBL/GenBank/DDBJ databases">
        <title>Comparative genomics of Cryptococcus and Kwoniella reveals pathogenesis evolution and contrasting modes of karyotype evolution via chromosome fusion or intercentromeric recombination.</title>
        <authorList>
            <person name="Coelho M.A."/>
            <person name="David-Palma M."/>
            <person name="Shea T."/>
            <person name="Bowers K."/>
            <person name="McGinley-Smith S."/>
            <person name="Mohammad A.W."/>
            <person name="Gnirke A."/>
            <person name="Yurkov A.M."/>
            <person name="Nowrousian M."/>
            <person name="Sun S."/>
            <person name="Cuomo C.A."/>
            <person name="Heitman J."/>
        </authorList>
    </citation>
    <scope>NUCLEOTIDE SEQUENCE</scope>
    <source>
        <strain evidence="7">CBS 10737</strain>
    </source>
</reference>
<feature type="region of interest" description="Disordered" evidence="5">
    <location>
        <begin position="1025"/>
        <end position="1088"/>
    </location>
</feature>
<evidence type="ECO:0000256" key="3">
    <source>
        <dbReference type="ARBA" id="ARBA00022574"/>
    </source>
</evidence>
<dbReference type="Gene3D" id="1.10.220.100">
    <property type="entry name" value="conserved c-terminal region of ge- 1"/>
    <property type="match status" value="1"/>
</dbReference>
<evidence type="ECO:0000256" key="5">
    <source>
        <dbReference type="SAM" id="MobiDB-lite"/>
    </source>
</evidence>
<evidence type="ECO:0000256" key="1">
    <source>
        <dbReference type="ARBA" id="ARBA00004496"/>
    </source>
</evidence>
<reference evidence="6" key="1">
    <citation type="submission" date="2013-07" db="EMBL/GenBank/DDBJ databases">
        <title>The Genome Sequence of Cryptococcus pinus CBS10737.</title>
        <authorList>
            <consortium name="The Broad Institute Genome Sequencing Platform"/>
            <person name="Cuomo C."/>
            <person name="Litvintseva A."/>
            <person name="Chen Y."/>
            <person name="Heitman J."/>
            <person name="Sun S."/>
            <person name="Springer D."/>
            <person name="Dromer F."/>
            <person name="Young S.K."/>
            <person name="Zeng Q."/>
            <person name="Gargeya S."/>
            <person name="Fitzgerald M."/>
            <person name="Abouelleil A."/>
            <person name="Alvarado L."/>
            <person name="Berlin A.M."/>
            <person name="Chapman S.B."/>
            <person name="Dewar J."/>
            <person name="Goldberg J."/>
            <person name="Griggs A."/>
            <person name="Gujja S."/>
            <person name="Hansen M."/>
            <person name="Howarth C."/>
            <person name="Imamovic A."/>
            <person name="Larimer J."/>
            <person name="McCowan C."/>
            <person name="Murphy C."/>
            <person name="Pearson M."/>
            <person name="Priest M."/>
            <person name="Roberts A."/>
            <person name="Saif S."/>
            <person name="Shea T."/>
            <person name="Sykes S."/>
            <person name="Wortman J."/>
            <person name="Nusbaum C."/>
            <person name="Birren B."/>
        </authorList>
    </citation>
    <scope>NUCLEOTIDE SEQUENCE [LARGE SCALE GENOMIC DNA]</scope>
    <source>
        <strain evidence="6">CBS 10737</strain>
    </source>
</reference>
<dbReference type="EMBL" id="CP144526">
    <property type="protein sequence ID" value="WWC72202.1"/>
    <property type="molecule type" value="Genomic_DNA"/>
</dbReference>
<dbReference type="EMBL" id="KI894012">
    <property type="protein sequence ID" value="OCF49298.1"/>
    <property type="molecule type" value="Genomic_DNA"/>
</dbReference>
<dbReference type="OrthoDB" id="21128at2759"/>
<feature type="compositionally biased region" description="Low complexity" evidence="5">
    <location>
        <begin position="762"/>
        <end position="773"/>
    </location>
</feature>
<keyword evidence="8" id="KW-1185">Reference proteome</keyword>
<feature type="compositionally biased region" description="Low complexity" evidence="5">
    <location>
        <begin position="723"/>
        <end position="736"/>
    </location>
</feature>
<dbReference type="InterPro" id="IPR045152">
    <property type="entry name" value="EDC4-like"/>
</dbReference>
<organism evidence="6">
    <name type="scientific">Kwoniella pini CBS 10737</name>
    <dbReference type="NCBI Taxonomy" id="1296096"/>
    <lineage>
        <taxon>Eukaryota</taxon>
        <taxon>Fungi</taxon>
        <taxon>Dikarya</taxon>
        <taxon>Basidiomycota</taxon>
        <taxon>Agaricomycotina</taxon>
        <taxon>Tremellomycetes</taxon>
        <taxon>Tremellales</taxon>
        <taxon>Cryptococcaceae</taxon>
        <taxon>Kwoniella</taxon>
    </lineage>
</organism>
<keyword evidence="4" id="KW-0677">Repeat</keyword>
<feature type="compositionally biased region" description="Polar residues" evidence="5">
    <location>
        <begin position="179"/>
        <end position="193"/>
    </location>
</feature>
<evidence type="ECO:0000313" key="7">
    <source>
        <dbReference type="EMBL" id="WWC72202.1"/>
    </source>
</evidence>
<evidence type="ECO:0000313" key="6">
    <source>
        <dbReference type="EMBL" id="OCF49298.1"/>
    </source>
</evidence>
<keyword evidence="3" id="KW-0853">WD repeat</keyword>
<feature type="region of interest" description="Disordered" evidence="5">
    <location>
        <begin position="719"/>
        <end position="820"/>
    </location>
</feature>
<dbReference type="RefSeq" id="XP_019010517.1">
    <property type="nucleotide sequence ID" value="XM_019156715.1"/>
</dbReference>
<feature type="region of interest" description="Disordered" evidence="5">
    <location>
        <begin position="1"/>
        <end position="254"/>
    </location>
</feature>
<feature type="region of interest" description="Disordered" evidence="5">
    <location>
        <begin position="273"/>
        <end position="295"/>
    </location>
</feature>
<proteinExistence type="predicted"/>
<reference evidence="6" key="3">
    <citation type="submission" date="2016-07" db="EMBL/GenBank/DDBJ databases">
        <title>Evolution of pathogenesis and genome organization in the Tremellales.</title>
        <authorList>
            <person name="Cuomo C."/>
            <person name="Litvintseva A."/>
            <person name="Heitman J."/>
            <person name="Chen Y."/>
            <person name="Sun S."/>
            <person name="Springer D."/>
            <person name="Dromer F."/>
            <person name="Young S."/>
            <person name="Zeng Q."/>
            <person name="Chapman S."/>
            <person name="Gujja S."/>
            <person name="Saif S."/>
            <person name="Birren B."/>
        </authorList>
    </citation>
    <scope>NUCLEOTIDE SEQUENCE</scope>
    <source>
        <strain evidence="6">CBS 10737</strain>
    </source>
</reference>
<reference evidence="7" key="2">
    <citation type="submission" date="2013-07" db="EMBL/GenBank/DDBJ databases">
        <authorList>
            <consortium name="The Broad Institute Genome Sequencing Platform"/>
            <person name="Cuomo C."/>
            <person name="Litvintseva A."/>
            <person name="Chen Y."/>
            <person name="Heitman J."/>
            <person name="Sun S."/>
            <person name="Springer D."/>
            <person name="Dromer F."/>
            <person name="Young S.K."/>
            <person name="Zeng Q."/>
            <person name="Gargeya S."/>
            <person name="Fitzgerald M."/>
            <person name="Abouelleil A."/>
            <person name="Alvarado L."/>
            <person name="Berlin A.M."/>
            <person name="Chapman S.B."/>
            <person name="Dewar J."/>
            <person name="Goldberg J."/>
            <person name="Griggs A."/>
            <person name="Gujja S."/>
            <person name="Hansen M."/>
            <person name="Howarth C."/>
            <person name="Imamovic A."/>
            <person name="Larimer J."/>
            <person name="McCowan C."/>
            <person name="Murphy C."/>
            <person name="Pearson M."/>
            <person name="Priest M."/>
            <person name="Roberts A."/>
            <person name="Saif S."/>
            <person name="Shea T."/>
            <person name="Sykes S."/>
            <person name="Wortman J."/>
            <person name="Nusbaum C."/>
            <person name="Birren B."/>
        </authorList>
    </citation>
    <scope>NUCLEOTIDE SEQUENCE</scope>
    <source>
        <strain evidence="7">CBS 10737</strain>
    </source>
</reference>
<keyword evidence="2" id="KW-0963">Cytoplasm</keyword>
<evidence type="ECO:0000313" key="8">
    <source>
        <dbReference type="Proteomes" id="UP000094020"/>
    </source>
</evidence>
<comment type="subcellular location">
    <subcellularLocation>
        <location evidence="1">Cytoplasm</location>
    </subcellularLocation>
</comment>
<dbReference type="GeneID" id="30173356"/>
<feature type="compositionally biased region" description="Low complexity" evidence="5">
    <location>
        <begin position="116"/>
        <end position="130"/>
    </location>
</feature>
<dbReference type="SUPFAM" id="SSF50978">
    <property type="entry name" value="WD40 repeat-like"/>
    <property type="match status" value="1"/>
</dbReference>